<evidence type="ECO:0000313" key="3">
    <source>
        <dbReference type="Proteomes" id="UP000226442"/>
    </source>
</evidence>
<reference evidence="2" key="1">
    <citation type="submission" date="2017-10" db="EMBL/GenBank/DDBJ databases">
        <title>Draft genome sequence of the planktic cyanobacteria Tychonema bourrellyi isolated from alpine lentic freshwater.</title>
        <authorList>
            <person name="Tett A."/>
            <person name="Armanini F."/>
            <person name="Asnicar F."/>
            <person name="Boscaini A."/>
            <person name="Pasolli E."/>
            <person name="Zolfo M."/>
            <person name="Donati C."/>
            <person name="Salmaso N."/>
            <person name="Segata N."/>
        </authorList>
    </citation>
    <scope>NUCLEOTIDE SEQUENCE</scope>
    <source>
        <strain evidence="2">FEM_GT703</strain>
    </source>
</reference>
<dbReference type="EMBL" id="NXIB02000058">
    <property type="protein sequence ID" value="PHX55276.1"/>
    <property type="molecule type" value="Genomic_DNA"/>
</dbReference>
<proteinExistence type="predicted"/>
<evidence type="ECO:0000313" key="2">
    <source>
        <dbReference type="EMBL" id="PHX55276.1"/>
    </source>
</evidence>
<feature type="region of interest" description="Disordered" evidence="1">
    <location>
        <begin position="1"/>
        <end position="20"/>
    </location>
</feature>
<keyword evidence="3" id="KW-1185">Reference proteome</keyword>
<comment type="caution">
    <text evidence="2">The sequence shown here is derived from an EMBL/GenBank/DDBJ whole genome shotgun (WGS) entry which is preliminary data.</text>
</comment>
<organism evidence="2 3">
    <name type="scientific">Tychonema bourrellyi FEM_GT703</name>
    <dbReference type="NCBI Taxonomy" id="2040638"/>
    <lineage>
        <taxon>Bacteria</taxon>
        <taxon>Bacillati</taxon>
        <taxon>Cyanobacteriota</taxon>
        <taxon>Cyanophyceae</taxon>
        <taxon>Oscillatoriophycideae</taxon>
        <taxon>Oscillatoriales</taxon>
        <taxon>Microcoleaceae</taxon>
        <taxon>Tychonema</taxon>
    </lineage>
</organism>
<dbReference type="InterPro" id="IPR021705">
    <property type="entry name" value="DUF3288"/>
</dbReference>
<accession>A0A2G4F0J5</accession>
<dbReference type="Proteomes" id="UP000226442">
    <property type="component" value="Unassembled WGS sequence"/>
</dbReference>
<dbReference type="RefSeq" id="WP_096832124.1">
    <property type="nucleotide sequence ID" value="NZ_NXIB02000058.1"/>
</dbReference>
<gene>
    <name evidence="2" type="ORF">CP500_011555</name>
</gene>
<name>A0A2G4F0J5_9CYAN</name>
<evidence type="ECO:0000256" key="1">
    <source>
        <dbReference type="SAM" id="MobiDB-lite"/>
    </source>
</evidence>
<sequence length="97" mass="11639">MDSVEKTQDQQHPQYRRDRTTVDTLLAGETTDHNLSELARLIIRYRGFPGARDIQRDLKKVLQQWNHTEETLYEQTRKIHAQGEVYRKQKSDQEDWV</sequence>
<protein>
    <submittedName>
        <fullName evidence="2">DUF3288 domain-containing protein</fullName>
    </submittedName>
</protein>
<dbReference type="Pfam" id="PF11691">
    <property type="entry name" value="DUF3288"/>
    <property type="match status" value="1"/>
</dbReference>
<dbReference type="OrthoDB" id="514226at2"/>
<dbReference type="AlphaFoldDB" id="A0A2G4F0J5"/>